<protein>
    <submittedName>
        <fullName evidence="1">Uncharacterized protein</fullName>
    </submittedName>
</protein>
<sequence length="59" mass="6196">MTAASATAATGPGHTSEIVREHLERLVKSGAFPAALASTRDAAGRTRNYTTGVADLRRR</sequence>
<comment type="caution">
    <text evidence="1">The sequence shown here is derived from an EMBL/GenBank/DDBJ whole genome shotgun (WGS) entry which is preliminary data.</text>
</comment>
<keyword evidence="2" id="KW-1185">Reference proteome</keyword>
<proteinExistence type="predicted"/>
<reference evidence="2" key="1">
    <citation type="journal article" date="2019" name="Int. J. Syst. Evol. Microbiol.">
        <title>The Global Catalogue of Microorganisms (GCM) 10K type strain sequencing project: providing services to taxonomists for standard genome sequencing and annotation.</title>
        <authorList>
            <consortium name="The Broad Institute Genomics Platform"/>
            <consortium name="The Broad Institute Genome Sequencing Center for Infectious Disease"/>
            <person name="Wu L."/>
            <person name="Ma J."/>
        </authorList>
    </citation>
    <scope>NUCLEOTIDE SEQUENCE [LARGE SCALE GENOMIC DNA]</scope>
    <source>
        <strain evidence="2">CCUG 49560</strain>
    </source>
</reference>
<evidence type="ECO:0000313" key="2">
    <source>
        <dbReference type="Proteomes" id="UP001595891"/>
    </source>
</evidence>
<name>A0ABV9ERH3_9ACTN</name>
<gene>
    <name evidence="1" type="ORF">ACFO8L_39605</name>
</gene>
<evidence type="ECO:0000313" key="1">
    <source>
        <dbReference type="EMBL" id="MFC4592251.1"/>
    </source>
</evidence>
<dbReference type="RefSeq" id="WP_262849003.1">
    <property type="nucleotide sequence ID" value="NZ_JANZYP010000080.1"/>
</dbReference>
<organism evidence="1 2">
    <name type="scientific">Sphaerisporangium corydalis</name>
    <dbReference type="NCBI Taxonomy" id="1441875"/>
    <lineage>
        <taxon>Bacteria</taxon>
        <taxon>Bacillati</taxon>
        <taxon>Actinomycetota</taxon>
        <taxon>Actinomycetes</taxon>
        <taxon>Streptosporangiales</taxon>
        <taxon>Streptosporangiaceae</taxon>
        <taxon>Sphaerisporangium</taxon>
    </lineage>
</organism>
<accession>A0ABV9ERH3</accession>
<dbReference type="Proteomes" id="UP001595891">
    <property type="component" value="Unassembled WGS sequence"/>
</dbReference>
<dbReference type="EMBL" id="JBHSFN010000044">
    <property type="protein sequence ID" value="MFC4592251.1"/>
    <property type="molecule type" value="Genomic_DNA"/>
</dbReference>